<keyword evidence="1" id="KW-0732">Signal</keyword>
<sequence length="272" mass="28821">MTQVVAKLSLAAACTAALFSAPAVAQNLPDNLVEIEVLDGGKTRHGNVIGALRVTLSDGWKTYWRSPGDAGIPPTFSWKGSQNVADVQISWPAPEVFLTSGLRTLGYEQQMVLPVEITPARPGKPIRLKGRVGIGVCKEVCVPSELRFDHAMNANAKRNPTIAAALASRPYTAREAGVKSATCRLSPTQYGMKIEARITMPSAGGTEIAVIESGSPYLQASDTTARRTGNTLVAESEFFSLNDGLISIDRSAVRITVLGQSHAVDIQGCSTG</sequence>
<organism evidence="3 4">
    <name type="scientific">Tritonibacter aquimaris</name>
    <dbReference type="NCBI Taxonomy" id="2663379"/>
    <lineage>
        <taxon>Bacteria</taxon>
        <taxon>Pseudomonadati</taxon>
        <taxon>Pseudomonadota</taxon>
        <taxon>Alphaproteobacteria</taxon>
        <taxon>Rhodobacterales</taxon>
        <taxon>Paracoccaceae</taxon>
        <taxon>Tritonibacter</taxon>
    </lineage>
</organism>
<gene>
    <name evidence="3" type="ORF">GG681_06980</name>
</gene>
<keyword evidence="4" id="KW-1185">Reference proteome</keyword>
<dbReference type="Pfam" id="PF11412">
    <property type="entry name" value="DsbD_N"/>
    <property type="match status" value="1"/>
</dbReference>
<dbReference type="EMBL" id="WIXK01000003">
    <property type="protein sequence ID" value="MQY42381.1"/>
    <property type="molecule type" value="Genomic_DNA"/>
</dbReference>
<accession>A0A844AWM5</accession>
<dbReference type="RefSeq" id="WP_153546487.1">
    <property type="nucleotide sequence ID" value="NZ_WIXK01000003.1"/>
</dbReference>
<comment type="caution">
    <text evidence="3">The sequence shown here is derived from an EMBL/GenBank/DDBJ whole genome shotgun (WGS) entry which is preliminary data.</text>
</comment>
<evidence type="ECO:0000259" key="2">
    <source>
        <dbReference type="Pfam" id="PF11412"/>
    </source>
</evidence>
<evidence type="ECO:0000313" key="3">
    <source>
        <dbReference type="EMBL" id="MQY42381.1"/>
    </source>
</evidence>
<feature type="signal peptide" evidence="1">
    <location>
        <begin position="1"/>
        <end position="25"/>
    </location>
</feature>
<evidence type="ECO:0000313" key="4">
    <source>
        <dbReference type="Proteomes" id="UP000436694"/>
    </source>
</evidence>
<evidence type="ECO:0000256" key="1">
    <source>
        <dbReference type="SAM" id="SignalP"/>
    </source>
</evidence>
<feature type="domain" description="Thiol:disulfide interchange protein DsbD N-terminal" evidence="2">
    <location>
        <begin position="46"/>
        <end position="148"/>
    </location>
</feature>
<proteinExistence type="predicted"/>
<dbReference type="Proteomes" id="UP000436694">
    <property type="component" value="Unassembled WGS sequence"/>
</dbReference>
<protein>
    <recommendedName>
        <fullName evidence="2">Thiol:disulfide interchange protein DsbD N-terminal domain-containing protein</fullName>
    </recommendedName>
</protein>
<name>A0A844AWM5_9RHOB</name>
<reference evidence="3 4" key="1">
    <citation type="submission" date="2019-10" db="EMBL/GenBank/DDBJ databases">
        <title>Epibacterium sp. nov., isolated from seawater.</title>
        <authorList>
            <person name="Zhang X."/>
            <person name="Li N."/>
        </authorList>
    </citation>
    <scope>NUCLEOTIDE SEQUENCE [LARGE SCALE GENOMIC DNA]</scope>
    <source>
        <strain evidence="3 4">SM1969</strain>
    </source>
</reference>
<dbReference type="InterPro" id="IPR028250">
    <property type="entry name" value="DsbDN"/>
</dbReference>
<feature type="chain" id="PRO_5032390515" description="Thiol:disulfide interchange protein DsbD N-terminal domain-containing protein" evidence="1">
    <location>
        <begin position="26"/>
        <end position="272"/>
    </location>
</feature>
<dbReference type="AlphaFoldDB" id="A0A844AWM5"/>